<name>A0ABN3TUN9_9ACTN</name>
<feature type="transmembrane region" description="Helical" evidence="1">
    <location>
        <begin position="627"/>
        <end position="644"/>
    </location>
</feature>
<feature type="transmembrane region" description="Helical" evidence="1">
    <location>
        <begin position="323"/>
        <end position="342"/>
    </location>
</feature>
<dbReference type="Proteomes" id="UP001501842">
    <property type="component" value="Unassembled WGS sequence"/>
</dbReference>
<feature type="transmembrane region" description="Helical" evidence="1">
    <location>
        <begin position="412"/>
        <end position="432"/>
    </location>
</feature>
<evidence type="ECO:0000256" key="1">
    <source>
        <dbReference type="SAM" id="Phobius"/>
    </source>
</evidence>
<comment type="caution">
    <text evidence="2">The sequence shown here is derived from an EMBL/GenBank/DDBJ whole genome shotgun (WGS) entry which is preliminary data.</text>
</comment>
<protein>
    <recommendedName>
        <fullName evidence="4">Alkaline phosphatase family protein</fullName>
    </recommendedName>
</protein>
<feature type="transmembrane region" description="Helical" evidence="1">
    <location>
        <begin position="599"/>
        <end position="615"/>
    </location>
</feature>
<feature type="transmembrane region" description="Helical" evidence="1">
    <location>
        <begin position="486"/>
        <end position="505"/>
    </location>
</feature>
<keyword evidence="1" id="KW-0812">Transmembrane</keyword>
<dbReference type="Gene3D" id="3.40.720.10">
    <property type="entry name" value="Alkaline Phosphatase, subunit A"/>
    <property type="match status" value="1"/>
</dbReference>
<feature type="transmembrane region" description="Helical" evidence="1">
    <location>
        <begin position="354"/>
        <end position="372"/>
    </location>
</feature>
<dbReference type="SUPFAM" id="SSF53649">
    <property type="entry name" value="Alkaline phosphatase-like"/>
    <property type="match status" value="1"/>
</dbReference>
<keyword evidence="3" id="KW-1185">Reference proteome</keyword>
<proteinExistence type="predicted"/>
<feature type="transmembrane region" description="Helical" evidence="1">
    <location>
        <begin position="511"/>
        <end position="528"/>
    </location>
</feature>
<dbReference type="EMBL" id="BAAATZ010000002">
    <property type="protein sequence ID" value="GAA2719190.1"/>
    <property type="molecule type" value="Genomic_DNA"/>
</dbReference>
<dbReference type="InterPro" id="IPR017850">
    <property type="entry name" value="Alkaline_phosphatase_core_sf"/>
</dbReference>
<evidence type="ECO:0000313" key="3">
    <source>
        <dbReference type="Proteomes" id="UP001501842"/>
    </source>
</evidence>
<sequence>MPGMRGFWVKRVAVLLIVALAVVPLLWAPASASEKDRVVLIGIPSLRWTDFQASRAPHLRRLAARSSIGLLSAKSVGYSTCPLDGWATISSGARTATGLCAGTPTVEPDGPGAVVEDVPSISRYADSLGFPAKIGLLGDAVHRSGGCVSAAGPGAALGGADGSGRIDRYTADPAAANVTDCAVTLIGLDDLVTSRGERRRDVMRRVDATVGSLLARIPAGTTVLVAGTSDRWGIPRIRAVLASGGGFDHRSLGSASTRQPDLMILPDLTATVLEAAGVPAPDSLVGTPARSTGGPQKRLGEEIRRLNVQASEGEILKRVSSGFHLGTVIALYALYALGVVALRRRGRLLPVLRAAALAAAALPVSTFLVNLLPWAAPPLSADPGVALISGVLLCDALITAAALAVTRRRSALAPVLAVAGLSAAVLACDQLLGTNLQVNSLMGYSHLGGWRYFGMGNIGFAVLTTSTLLAASVLAQRAHDRGRPGAALGVIAGLGLCAALLDGLPLWGSDFGGMIAFIPGLAVTLLVASRRRVSAAKLAVMATVTAIGVLAVAFADSLRPAADRTHMGRFVNDLLHGDAAPLLERKLTVMAHTFTNPRAVPLTLVAVLFLVFVLRGPAKDLLTRAPLFRAGVLGALTTLVVGTLVNDSGISVLSLGLTVLLPLVLAATTRTPNTTTAEPAPRPLASVP</sequence>
<evidence type="ECO:0000313" key="2">
    <source>
        <dbReference type="EMBL" id="GAA2719190.1"/>
    </source>
</evidence>
<keyword evidence="1" id="KW-0472">Membrane</keyword>
<feature type="transmembrane region" description="Helical" evidence="1">
    <location>
        <begin position="650"/>
        <end position="668"/>
    </location>
</feature>
<feature type="transmembrane region" description="Helical" evidence="1">
    <location>
        <begin position="452"/>
        <end position="474"/>
    </location>
</feature>
<dbReference type="RefSeq" id="WP_344448352.1">
    <property type="nucleotide sequence ID" value="NZ_BAAATZ010000002.1"/>
</dbReference>
<feature type="transmembrane region" description="Helical" evidence="1">
    <location>
        <begin position="384"/>
        <end position="405"/>
    </location>
</feature>
<evidence type="ECO:0008006" key="4">
    <source>
        <dbReference type="Google" id="ProtNLM"/>
    </source>
</evidence>
<feature type="transmembrane region" description="Helical" evidence="1">
    <location>
        <begin position="535"/>
        <end position="555"/>
    </location>
</feature>
<accession>A0ABN3TUN9</accession>
<keyword evidence="1" id="KW-1133">Transmembrane helix</keyword>
<gene>
    <name evidence="2" type="ORF">GCM10010439_04210</name>
</gene>
<organism evidence="2 3">
    <name type="scientific">Actinocorallia aurantiaca</name>
    <dbReference type="NCBI Taxonomy" id="46204"/>
    <lineage>
        <taxon>Bacteria</taxon>
        <taxon>Bacillati</taxon>
        <taxon>Actinomycetota</taxon>
        <taxon>Actinomycetes</taxon>
        <taxon>Streptosporangiales</taxon>
        <taxon>Thermomonosporaceae</taxon>
        <taxon>Actinocorallia</taxon>
    </lineage>
</organism>
<reference evidence="2 3" key="1">
    <citation type="journal article" date="2019" name="Int. J. Syst. Evol. Microbiol.">
        <title>The Global Catalogue of Microorganisms (GCM) 10K type strain sequencing project: providing services to taxonomists for standard genome sequencing and annotation.</title>
        <authorList>
            <consortium name="The Broad Institute Genomics Platform"/>
            <consortium name="The Broad Institute Genome Sequencing Center for Infectious Disease"/>
            <person name="Wu L."/>
            <person name="Ma J."/>
        </authorList>
    </citation>
    <scope>NUCLEOTIDE SEQUENCE [LARGE SCALE GENOMIC DNA]</scope>
    <source>
        <strain evidence="2 3">JCM 8201</strain>
    </source>
</reference>